<evidence type="ECO:0000256" key="5">
    <source>
        <dbReference type="ARBA" id="ARBA00022692"/>
    </source>
</evidence>
<accession>A0ABS6DAU9</accession>
<sequence length="525" mass="61053">MDKMKGEITTISDMFFYDDTLQSMAVNNIVYKDTKKEMEYLKNLDHKIRKTLAHYSFDYEMQLLTTNGLRYSTDAKKLKDLELYTNELWYYKAVNSPDPLYWLSSLRTRYSTREDPNYFSLLRFFRTESSEIAGMIMINIPERFLYDTYQNLTSDNGNVYVVDTEGQIISHTTESMIGHYFYKMPVFYELFGDSNSATIQKSGVPYLFSKYSTDDSSWIVVEEIPMSSILHPLYRIERSIILIALLVCVISILAAAWVSYAISRPLTEVYTAMDEAQGGNFNVVFPRKGFAETQWIADACENFVVRIVSLLNDIKKKEHTKRVTELHFLQMQINPHFMHNTLFSIKCMVDMGRSEEACRMIDALNSMLKNILNCKQQLVSVQEEVDTLKQYTYILQQRYTNSFTFKFLIDDECKDQLILRFILQPIIENAVFHGFSNNRKDGVIVIRIKSKGQYLLLKVTDNGKGMPKEQVDSLTTPDTKDHRHIGLKNIASRLELHYQSDYKFEISSREGKGTTISITLPKYTI</sequence>
<organism evidence="14 15">
    <name type="scientific">Faecalicatena faecalis</name>
    <dbReference type="NCBI Taxonomy" id="2726362"/>
    <lineage>
        <taxon>Bacteria</taxon>
        <taxon>Bacillati</taxon>
        <taxon>Bacillota</taxon>
        <taxon>Clostridia</taxon>
        <taxon>Lachnospirales</taxon>
        <taxon>Lachnospiraceae</taxon>
        <taxon>Faecalicatena</taxon>
    </lineage>
</organism>
<keyword evidence="7 14" id="KW-0418">Kinase</keyword>
<evidence type="ECO:0000256" key="7">
    <source>
        <dbReference type="ARBA" id="ARBA00022777"/>
    </source>
</evidence>
<keyword evidence="15" id="KW-1185">Reference proteome</keyword>
<evidence type="ECO:0000256" key="1">
    <source>
        <dbReference type="ARBA" id="ARBA00004651"/>
    </source>
</evidence>
<keyword evidence="10" id="KW-0902">Two-component regulatory system</keyword>
<dbReference type="Pfam" id="PF02743">
    <property type="entry name" value="dCache_1"/>
    <property type="match status" value="1"/>
</dbReference>
<keyword evidence="4" id="KW-0808">Transferase</keyword>
<evidence type="ECO:0000256" key="3">
    <source>
        <dbReference type="ARBA" id="ARBA00022553"/>
    </source>
</evidence>
<protein>
    <submittedName>
        <fullName evidence="14">Sensor histidine kinase</fullName>
    </submittedName>
</protein>
<feature type="transmembrane region" description="Helical" evidence="12">
    <location>
        <begin position="240"/>
        <end position="260"/>
    </location>
</feature>
<dbReference type="InterPro" id="IPR005467">
    <property type="entry name" value="His_kinase_dom"/>
</dbReference>
<evidence type="ECO:0000256" key="8">
    <source>
        <dbReference type="ARBA" id="ARBA00022840"/>
    </source>
</evidence>
<evidence type="ECO:0000256" key="9">
    <source>
        <dbReference type="ARBA" id="ARBA00022989"/>
    </source>
</evidence>
<keyword evidence="9 12" id="KW-1133">Transmembrane helix</keyword>
<dbReference type="InterPro" id="IPR050640">
    <property type="entry name" value="Bact_2-comp_sensor_kinase"/>
</dbReference>
<evidence type="ECO:0000256" key="12">
    <source>
        <dbReference type="SAM" id="Phobius"/>
    </source>
</evidence>
<proteinExistence type="predicted"/>
<dbReference type="Pfam" id="PF06580">
    <property type="entry name" value="His_kinase"/>
    <property type="match status" value="1"/>
</dbReference>
<dbReference type="Pfam" id="PF02518">
    <property type="entry name" value="HATPase_c"/>
    <property type="match status" value="1"/>
</dbReference>
<evidence type="ECO:0000313" key="15">
    <source>
        <dbReference type="Proteomes" id="UP000723714"/>
    </source>
</evidence>
<comment type="subcellular location">
    <subcellularLocation>
        <location evidence="1">Cell membrane</location>
        <topology evidence="1">Multi-pass membrane protein</topology>
    </subcellularLocation>
</comment>
<dbReference type="InterPro" id="IPR003594">
    <property type="entry name" value="HATPase_dom"/>
</dbReference>
<dbReference type="GO" id="GO:0016301">
    <property type="term" value="F:kinase activity"/>
    <property type="evidence" value="ECO:0007669"/>
    <property type="project" value="UniProtKB-KW"/>
</dbReference>
<comment type="caution">
    <text evidence="14">The sequence shown here is derived from an EMBL/GenBank/DDBJ whole genome shotgun (WGS) entry which is preliminary data.</text>
</comment>
<dbReference type="InterPro" id="IPR033479">
    <property type="entry name" value="dCache_1"/>
</dbReference>
<evidence type="ECO:0000256" key="4">
    <source>
        <dbReference type="ARBA" id="ARBA00022679"/>
    </source>
</evidence>
<name>A0ABS6DAU9_9FIRM</name>
<evidence type="ECO:0000259" key="13">
    <source>
        <dbReference type="PROSITE" id="PS50109"/>
    </source>
</evidence>
<feature type="domain" description="Histidine kinase" evidence="13">
    <location>
        <begin position="415"/>
        <end position="524"/>
    </location>
</feature>
<evidence type="ECO:0000313" key="14">
    <source>
        <dbReference type="EMBL" id="MBU3878728.1"/>
    </source>
</evidence>
<dbReference type="InterPro" id="IPR010559">
    <property type="entry name" value="Sig_transdc_His_kin_internal"/>
</dbReference>
<dbReference type="PANTHER" id="PTHR34220:SF11">
    <property type="entry name" value="SENSOR PROTEIN KINASE HPTS"/>
    <property type="match status" value="1"/>
</dbReference>
<dbReference type="Proteomes" id="UP000723714">
    <property type="component" value="Unassembled WGS sequence"/>
</dbReference>
<keyword evidence="5 12" id="KW-0812">Transmembrane</keyword>
<keyword evidence="11 12" id="KW-0472">Membrane</keyword>
<keyword evidence="2" id="KW-1003">Cell membrane</keyword>
<dbReference type="SMART" id="SM00387">
    <property type="entry name" value="HATPase_c"/>
    <property type="match status" value="1"/>
</dbReference>
<keyword evidence="8" id="KW-0067">ATP-binding</keyword>
<reference evidence="14 15" key="1">
    <citation type="submission" date="2021-06" db="EMBL/GenBank/DDBJ databases">
        <title>Faecalicatena sp. nov. isolated from porcine feces.</title>
        <authorList>
            <person name="Oh B.S."/>
            <person name="Lee J.H."/>
        </authorList>
    </citation>
    <scope>NUCLEOTIDE SEQUENCE [LARGE SCALE GENOMIC DNA]</scope>
    <source>
        <strain evidence="14 15">AGMB00832</strain>
    </source>
</reference>
<dbReference type="PROSITE" id="PS50109">
    <property type="entry name" value="HIS_KIN"/>
    <property type="match status" value="1"/>
</dbReference>
<keyword evidence="6" id="KW-0547">Nucleotide-binding</keyword>
<gene>
    <name evidence="14" type="ORF">HGO97_023305</name>
</gene>
<evidence type="ECO:0000256" key="10">
    <source>
        <dbReference type="ARBA" id="ARBA00023012"/>
    </source>
</evidence>
<dbReference type="PANTHER" id="PTHR34220">
    <property type="entry name" value="SENSOR HISTIDINE KINASE YPDA"/>
    <property type="match status" value="1"/>
</dbReference>
<evidence type="ECO:0000256" key="6">
    <source>
        <dbReference type="ARBA" id="ARBA00022741"/>
    </source>
</evidence>
<evidence type="ECO:0000256" key="11">
    <source>
        <dbReference type="ARBA" id="ARBA00023136"/>
    </source>
</evidence>
<evidence type="ECO:0000256" key="2">
    <source>
        <dbReference type="ARBA" id="ARBA00022475"/>
    </source>
</evidence>
<dbReference type="EMBL" id="JABACJ020000045">
    <property type="protein sequence ID" value="MBU3878728.1"/>
    <property type="molecule type" value="Genomic_DNA"/>
</dbReference>
<keyword evidence="3" id="KW-0597">Phosphoprotein</keyword>